<dbReference type="GO" id="GO:0006264">
    <property type="term" value="P:mitochondrial DNA replication"/>
    <property type="evidence" value="ECO:0007669"/>
    <property type="project" value="TreeGrafter"/>
</dbReference>
<dbReference type="GO" id="GO:0042276">
    <property type="term" value="P:error-prone translesion synthesis"/>
    <property type="evidence" value="ECO:0007669"/>
    <property type="project" value="InterPro"/>
</dbReference>
<dbReference type="GO" id="GO:0005634">
    <property type="term" value="C:nucleus"/>
    <property type="evidence" value="ECO:0007669"/>
    <property type="project" value="TreeGrafter"/>
</dbReference>
<dbReference type="Pfam" id="PF03121">
    <property type="entry name" value="Herpes_UL52"/>
    <property type="match status" value="1"/>
</dbReference>
<keyword evidence="3" id="KW-0808">Transferase</keyword>
<gene>
    <name evidence="8" type="ORF">SK128_011331</name>
</gene>
<dbReference type="GO" id="GO:0005759">
    <property type="term" value="C:mitochondrial matrix"/>
    <property type="evidence" value="ECO:0007669"/>
    <property type="project" value="TreeGrafter"/>
</dbReference>
<protein>
    <recommendedName>
        <fullName evidence="4">DNA-directed primase/polymerase protein</fullName>
        <ecNumber evidence="6">2.7.7.102</ecNumber>
        <ecNumber evidence="2">2.7.7.7</ecNumber>
    </recommendedName>
</protein>
<dbReference type="GO" id="GO:0009411">
    <property type="term" value="P:response to UV"/>
    <property type="evidence" value="ECO:0007669"/>
    <property type="project" value="TreeGrafter"/>
</dbReference>
<evidence type="ECO:0000256" key="3">
    <source>
        <dbReference type="ARBA" id="ARBA00022932"/>
    </source>
</evidence>
<dbReference type="EC" id="2.7.7.102" evidence="6"/>
<comment type="similarity">
    <text evidence="1">Belongs to the eukaryotic-type primase small subunit family.</text>
</comment>
<comment type="caution">
    <text evidence="8">The sequence shown here is derived from an EMBL/GenBank/DDBJ whole genome shotgun (WGS) entry which is preliminary data.</text>
</comment>
<name>A0AAN9ADI7_HALRR</name>
<dbReference type="GO" id="GO:0003682">
    <property type="term" value="F:chromatin binding"/>
    <property type="evidence" value="ECO:0007669"/>
    <property type="project" value="TreeGrafter"/>
</dbReference>
<evidence type="ECO:0000256" key="6">
    <source>
        <dbReference type="ARBA" id="ARBA00044768"/>
    </source>
</evidence>
<accession>A0AAN9ADI7</accession>
<dbReference type="AlphaFoldDB" id="A0AAN9ADI7"/>
<dbReference type="GO" id="GO:0003887">
    <property type="term" value="F:DNA-directed DNA polymerase activity"/>
    <property type="evidence" value="ECO:0007669"/>
    <property type="project" value="UniProtKB-KW"/>
</dbReference>
<evidence type="ECO:0000256" key="1">
    <source>
        <dbReference type="ARBA" id="ARBA00009762"/>
    </source>
</evidence>
<evidence type="ECO:0000256" key="7">
    <source>
        <dbReference type="ARBA" id="ARBA00047303"/>
    </source>
</evidence>
<sequence>MKQGPSCRAVKPINGSDYIIESLPEAMGTKGSFKEEEEDHEYSAYFAVNGFYGNSRPSLKSTMRVKFFRVAEGAHHMETNPLPSGYNPGVLGPPATWKTFCRQQEAIKYSQLKGEGLMVFSFEGDAVGSNGKRNYVVSHPRLMWLRLLERRPDKRCSYEVIQEGSVCKLYFDLEFSFLYNLEKDGNAMTNIFIRIVCHFIGKEFGLFCTKRNIVDLESSSFLKFSRHLIFNIPNAAFATNIHVGRFVTMVCNRIRDWQIEYIDEVDGVRAEDIKSLFVFDSKKNTSLFCDEGVYNKNRNFRVLHSTKLGKNTPLVVASENQYTPIPKDGFSEDEQLFLDSLITAVMSDIRVLSYGEEDGRAGRSQNYTKGRDNENKLDGLHNSPYQEIDQHIDAVVRPGYIRCWYYFPLNELLVYEIARNRYCRNIGCEHKNNNILYVVNLKIGTYYQKCHDPDCRDFKSDSWQLPESALFWKNLGDDEMMELVQSCESFDDVEDDVLATAAARAELEEVVLSDEELCSMADKLEMWDNLDAFSR</sequence>
<evidence type="ECO:0000256" key="2">
    <source>
        <dbReference type="ARBA" id="ARBA00012417"/>
    </source>
</evidence>
<dbReference type="Proteomes" id="UP001381693">
    <property type="component" value="Unassembled WGS sequence"/>
</dbReference>
<evidence type="ECO:0000256" key="5">
    <source>
        <dbReference type="ARBA" id="ARBA00044677"/>
    </source>
</evidence>
<dbReference type="GO" id="GO:0031297">
    <property type="term" value="P:replication fork processing"/>
    <property type="evidence" value="ECO:0007669"/>
    <property type="project" value="TreeGrafter"/>
</dbReference>
<reference evidence="8 9" key="1">
    <citation type="submission" date="2023-11" db="EMBL/GenBank/DDBJ databases">
        <title>Halocaridina rubra genome assembly.</title>
        <authorList>
            <person name="Smith C."/>
        </authorList>
    </citation>
    <scope>NUCLEOTIDE SEQUENCE [LARGE SCALE GENOMIC DNA]</scope>
    <source>
        <strain evidence="8">EP-1</strain>
        <tissue evidence="8">Whole</tissue>
    </source>
</reference>
<evidence type="ECO:0000313" key="8">
    <source>
        <dbReference type="EMBL" id="KAK7082210.1"/>
    </source>
</evidence>
<keyword evidence="9" id="KW-1185">Reference proteome</keyword>
<dbReference type="PANTHER" id="PTHR31399">
    <property type="entry name" value="DNA-DIRECTED PRIMASE / POLYMERASE PROTEIN"/>
    <property type="match status" value="1"/>
</dbReference>
<dbReference type="PANTHER" id="PTHR31399:SF0">
    <property type="entry name" value="DNA-DIRECTED PRIMASE_POLYMERASE PROTEIN"/>
    <property type="match status" value="1"/>
</dbReference>
<evidence type="ECO:0000256" key="4">
    <source>
        <dbReference type="ARBA" id="ARBA00026139"/>
    </source>
</evidence>
<proteinExistence type="inferred from homology"/>
<keyword evidence="3" id="KW-0548">Nucleotidyltransferase</keyword>
<organism evidence="8 9">
    <name type="scientific">Halocaridina rubra</name>
    <name type="common">Hawaiian red shrimp</name>
    <dbReference type="NCBI Taxonomy" id="373956"/>
    <lineage>
        <taxon>Eukaryota</taxon>
        <taxon>Metazoa</taxon>
        <taxon>Ecdysozoa</taxon>
        <taxon>Arthropoda</taxon>
        <taxon>Crustacea</taxon>
        <taxon>Multicrustacea</taxon>
        <taxon>Malacostraca</taxon>
        <taxon>Eumalacostraca</taxon>
        <taxon>Eucarida</taxon>
        <taxon>Decapoda</taxon>
        <taxon>Pleocyemata</taxon>
        <taxon>Caridea</taxon>
        <taxon>Atyoidea</taxon>
        <taxon>Atyidae</taxon>
        <taxon>Halocaridina</taxon>
    </lineage>
</organism>
<dbReference type="InterPro" id="IPR044917">
    <property type="entry name" value="PRIMPOL"/>
</dbReference>
<evidence type="ECO:0000313" key="9">
    <source>
        <dbReference type="Proteomes" id="UP001381693"/>
    </source>
</evidence>
<comment type="catalytic activity">
    <reaction evidence="7">
        <text>DNA(n) + a 2'-deoxyribonucleoside 5'-triphosphate = DNA(n+1) + diphosphate</text>
        <dbReference type="Rhea" id="RHEA:22508"/>
        <dbReference type="Rhea" id="RHEA-COMP:17339"/>
        <dbReference type="Rhea" id="RHEA-COMP:17340"/>
        <dbReference type="ChEBI" id="CHEBI:33019"/>
        <dbReference type="ChEBI" id="CHEBI:61560"/>
        <dbReference type="ChEBI" id="CHEBI:173112"/>
        <dbReference type="EC" id="2.7.7.7"/>
    </reaction>
    <physiologicalReaction direction="left-to-right" evidence="7">
        <dbReference type="Rhea" id="RHEA:22509"/>
    </physiologicalReaction>
</comment>
<comment type="catalytic activity">
    <reaction evidence="5">
        <text>ssDNA + n NTP = ssDNA/pppN(pN)n-1 hybrid + (n-1) diphosphate.</text>
        <dbReference type="EC" id="2.7.7.102"/>
    </reaction>
</comment>
<dbReference type="EC" id="2.7.7.7" evidence="2"/>
<dbReference type="EMBL" id="JAXCGZ010004137">
    <property type="protein sequence ID" value="KAK7082210.1"/>
    <property type="molecule type" value="Genomic_DNA"/>
</dbReference>
<keyword evidence="3" id="KW-0239">DNA-directed DNA polymerase</keyword>